<keyword evidence="2" id="KW-1185">Reference proteome</keyword>
<accession>A0A6B3LWG2</accession>
<dbReference type="AlphaFoldDB" id="A0A6B3LWG2"/>
<reference evidence="1 2" key="1">
    <citation type="submission" date="2020-02" db="EMBL/GenBank/DDBJ databases">
        <authorList>
            <person name="Kim M.K."/>
        </authorList>
    </citation>
    <scope>NUCLEOTIDE SEQUENCE [LARGE SCALE GENOMIC DNA]</scope>
    <source>
        <strain evidence="1 2">BT327</strain>
    </source>
</reference>
<organism evidence="1 2">
    <name type="scientific">Pontibacter burrus</name>
    <dbReference type="NCBI Taxonomy" id="2704466"/>
    <lineage>
        <taxon>Bacteria</taxon>
        <taxon>Pseudomonadati</taxon>
        <taxon>Bacteroidota</taxon>
        <taxon>Cytophagia</taxon>
        <taxon>Cytophagales</taxon>
        <taxon>Hymenobacteraceae</taxon>
        <taxon>Pontibacter</taxon>
    </lineage>
</organism>
<dbReference type="RefSeq" id="WP_163914445.1">
    <property type="nucleotide sequence ID" value="NZ_JAAGWD010000003.1"/>
</dbReference>
<dbReference type="Proteomes" id="UP000474777">
    <property type="component" value="Unassembled WGS sequence"/>
</dbReference>
<name>A0A6B3LWG2_9BACT</name>
<protein>
    <submittedName>
        <fullName evidence="1">Uncharacterized protein</fullName>
    </submittedName>
</protein>
<evidence type="ECO:0000313" key="2">
    <source>
        <dbReference type="Proteomes" id="UP000474777"/>
    </source>
</evidence>
<evidence type="ECO:0000313" key="1">
    <source>
        <dbReference type="EMBL" id="NEM97774.1"/>
    </source>
</evidence>
<comment type="caution">
    <text evidence="1">The sequence shown here is derived from an EMBL/GenBank/DDBJ whole genome shotgun (WGS) entry which is preliminary data.</text>
</comment>
<gene>
    <name evidence="1" type="ORF">GXP69_08720</name>
</gene>
<sequence length="227" mass="26259">MSLVTLIGTCHQPNGMCNSNELYNIILQINPDVIFEEIPQRKFNFIYQGETRDSLETFTIKRVLKSKPILHIPVDMDIDSISEIGLRNDYGVIYNLIREHSEEYCKLLSKFAYMADQIGFPFLNSAQGIDLSERMKALELAVLTQLKDDIALEVYKIWLDFNDMRVDTMIANIYSYASVHSFKNALFFVGAEHRKPIIDKVSNGELKNGSTIIWEFNHFKTREMTMN</sequence>
<dbReference type="EMBL" id="JAAGWD010000003">
    <property type="protein sequence ID" value="NEM97774.1"/>
    <property type="molecule type" value="Genomic_DNA"/>
</dbReference>
<proteinExistence type="predicted"/>